<dbReference type="Proteomes" id="UP001057498">
    <property type="component" value="Chromosome"/>
</dbReference>
<dbReference type="Pfam" id="PF13145">
    <property type="entry name" value="Rotamase_2"/>
    <property type="match status" value="1"/>
</dbReference>
<gene>
    <name evidence="2" type="ORF">CATMQ487_18980</name>
</gene>
<dbReference type="InterPro" id="IPR027304">
    <property type="entry name" value="Trigger_fact/SurA_dom_sf"/>
</dbReference>
<name>A0ABM7YKJ0_9BURK</name>
<accession>A0ABM7YKJ0</accession>
<evidence type="ECO:0000313" key="3">
    <source>
        <dbReference type="Proteomes" id="UP001057498"/>
    </source>
</evidence>
<dbReference type="EMBL" id="AP025730">
    <property type="protein sequence ID" value="BDI04928.1"/>
    <property type="molecule type" value="Genomic_DNA"/>
</dbReference>
<proteinExistence type="predicted"/>
<dbReference type="RefSeq" id="WP_251973010.1">
    <property type="nucleotide sequence ID" value="NZ_AP025730.1"/>
</dbReference>
<organism evidence="2 3">
    <name type="scientific">Sphaerotilus microaerophilus</name>
    <dbReference type="NCBI Taxonomy" id="2914710"/>
    <lineage>
        <taxon>Bacteria</taxon>
        <taxon>Pseudomonadati</taxon>
        <taxon>Pseudomonadota</taxon>
        <taxon>Betaproteobacteria</taxon>
        <taxon>Burkholderiales</taxon>
        <taxon>Sphaerotilaceae</taxon>
        <taxon>Sphaerotilus</taxon>
    </lineage>
</organism>
<evidence type="ECO:0000313" key="2">
    <source>
        <dbReference type="EMBL" id="BDI04928.1"/>
    </source>
</evidence>
<protein>
    <recommendedName>
        <fullName evidence="1">PpiC domain-containing protein</fullName>
    </recommendedName>
</protein>
<dbReference type="NCBIfam" id="TIGR02925">
    <property type="entry name" value="cis_trans_EpsD"/>
    <property type="match status" value="1"/>
</dbReference>
<keyword evidence="3" id="KW-1185">Reference proteome</keyword>
<dbReference type="InterPro" id="IPR014274">
    <property type="entry name" value="PPIase_EpsD"/>
</dbReference>
<dbReference type="SUPFAM" id="SSF109998">
    <property type="entry name" value="Triger factor/SurA peptide-binding domain-like"/>
    <property type="match status" value="1"/>
</dbReference>
<dbReference type="InterPro" id="IPR000297">
    <property type="entry name" value="PPIase_PpiC"/>
</dbReference>
<dbReference type="Gene3D" id="1.10.8.1040">
    <property type="match status" value="1"/>
</dbReference>
<evidence type="ECO:0000259" key="1">
    <source>
        <dbReference type="Pfam" id="PF13145"/>
    </source>
</evidence>
<feature type="domain" description="PpiC" evidence="1">
    <location>
        <begin position="116"/>
        <end position="235"/>
    </location>
</feature>
<reference evidence="2" key="1">
    <citation type="submission" date="2022-04" db="EMBL/GenBank/DDBJ databases">
        <title>Whole genome sequence of Sphaerotilus sp. FB-5.</title>
        <authorList>
            <person name="Takeda M."/>
            <person name="Narihara S."/>
            <person name="Akimoto M."/>
            <person name="Akimoto R."/>
            <person name="Nishiyashiki S."/>
            <person name="Murakami T."/>
        </authorList>
    </citation>
    <scope>NUCLEOTIDE SEQUENCE</scope>
    <source>
        <strain evidence="2">FB-5</strain>
    </source>
</reference>
<sequence length="293" mass="30897">MALTAAALGVTVMLAACGGGGKEGATQVAAKVNKEEVSVHQINYVLQRQPGIKPEMVPAASKRILEGLIDQELAIQQAAEMKIDRDPKVVSAIEAARRDIVARAYADRVAESATKPTPDDVKAYYASKPALFAQRRIYSFSEFAIEVPADQSQALAGKLQSVKSADELSNALRAANIKFASRNVTQAPENLSLAMVDKIAAMGEGQSFSVAVPAGLTVVFLTGAKPAPVTEETARPAIEQFLLNDRKRKLVADEVKRLRDAAKIEYKGQFAAPAAAASGVEAPVVAPTGAASQ</sequence>